<reference evidence="2 3" key="1">
    <citation type="submission" date="2016-04" db="EMBL/GenBank/DDBJ databases">
        <title>A degradative enzymes factory behind the ericoid mycorrhizal symbiosis.</title>
        <authorList>
            <consortium name="DOE Joint Genome Institute"/>
            <person name="Martino E."/>
            <person name="Morin E."/>
            <person name="Grelet G."/>
            <person name="Kuo A."/>
            <person name="Kohler A."/>
            <person name="Daghino S."/>
            <person name="Barry K."/>
            <person name="Choi C."/>
            <person name="Cichocki N."/>
            <person name="Clum A."/>
            <person name="Copeland A."/>
            <person name="Hainaut M."/>
            <person name="Haridas S."/>
            <person name="Labutti K."/>
            <person name="Lindquist E."/>
            <person name="Lipzen A."/>
            <person name="Khouja H.-R."/>
            <person name="Murat C."/>
            <person name="Ohm R."/>
            <person name="Olson A."/>
            <person name="Spatafora J."/>
            <person name="Veneault-Fourrey C."/>
            <person name="Henrissat B."/>
            <person name="Grigoriev I."/>
            <person name="Martin F."/>
            <person name="Perotto S."/>
        </authorList>
    </citation>
    <scope>NUCLEOTIDE SEQUENCE [LARGE SCALE GENOMIC DNA]</scope>
    <source>
        <strain evidence="2 3">F</strain>
    </source>
</reference>
<dbReference type="InterPro" id="IPR052895">
    <property type="entry name" value="HetReg/Transcr_Mod"/>
</dbReference>
<dbReference type="Pfam" id="PF06985">
    <property type="entry name" value="HET"/>
    <property type="match status" value="1"/>
</dbReference>
<organism evidence="2 3">
    <name type="scientific">Hyaloscypha variabilis (strain UAMH 11265 / GT02V1 / F)</name>
    <name type="common">Meliniomyces variabilis</name>
    <dbReference type="NCBI Taxonomy" id="1149755"/>
    <lineage>
        <taxon>Eukaryota</taxon>
        <taxon>Fungi</taxon>
        <taxon>Dikarya</taxon>
        <taxon>Ascomycota</taxon>
        <taxon>Pezizomycotina</taxon>
        <taxon>Leotiomycetes</taxon>
        <taxon>Helotiales</taxon>
        <taxon>Hyaloscyphaceae</taxon>
        <taxon>Hyaloscypha</taxon>
        <taxon>Hyaloscypha variabilis</taxon>
    </lineage>
</organism>
<name>A0A2J6QSP0_HYAVF</name>
<dbReference type="PANTHER" id="PTHR24148">
    <property type="entry name" value="ANKYRIN REPEAT DOMAIN-CONTAINING PROTEIN 39 HOMOLOG-RELATED"/>
    <property type="match status" value="1"/>
</dbReference>
<keyword evidence="3" id="KW-1185">Reference proteome</keyword>
<evidence type="ECO:0000259" key="1">
    <source>
        <dbReference type="Pfam" id="PF06985"/>
    </source>
</evidence>
<evidence type="ECO:0000313" key="3">
    <source>
        <dbReference type="Proteomes" id="UP000235786"/>
    </source>
</evidence>
<evidence type="ECO:0000313" key="2">
    <source>
        <dbReference type="EMBL" id="PMD29250.1"/>
    </source>
</evidence>
<dbReference type="EMBL" id="KZ613976">
    <property type="protein sequence ID" value="PMD29250.1"/>
    <property type="molecule type" value="Genomic_DNA"/>
</dbReference>
<dbReference type="Pfam" id="PF26639">
    <property type="entry name" value="Het-6_barrel"/>
    <property type="match status" value="1"/>
</dbReference>
<protein>
    <recommendedName>
        <fullName evidence="1">Heterokaryon incompatibility domain-containing protein</fullName>
    </recommendedName>
</protein>
<sequence>MSLHKLLARLNLPSNRRKSIKKEALAPYTYTPIDEAAGEIRLLTLHKGKPGDPIKITLLNTPFTVDNVPAFEAVSYTWGSPENPVDVFITHSRGTVRTLSVTKNLGEALPYLRYRDRDRVLWIDAICVNQQDLEERNQQVQRMAEIYSKAVRVVAWLGPSTEYTPVAIRCFKTITSNVKGNWESHTLVAVSGDGSWADPTFPLPFNDEEYLAVTEFLSSKWFERLWIYQEIRLSSADSILLCGQYNIQWESFRNALHTLYRKVHLGNIPSNPRDLMEIASHLCDYGGEISIQALLDQTKNCKCSDPRDRIFALLSLVPKSRRRFGITPDYTKSPGDVYADAFKRIAAHSMSIRILLTAEMDESTENRSTWVPDWSRPKVSFMLPQHYAAGNSRNMPQFPSKRVMQVEGTIVDSISLAEPFQASNNTRTMAQEVKRIILLLMPTTSEMEDSSLRSMCRALCAGEFSDRYAPPRETLPDIPQTVQHIREIIVAHEDAWPYLKTNILSKIEWYAKERCVCKTSKGRAVLAPKTTRPGDVVTVLLGCPNLMVLRSTQDGPFKVVGEAYCDELSYGEVLMGPVPEPFKIVLRWDENDQCYDRAFLNLETGSFQLEDPRLSQFPLPLGWRKERHRREERYQWFVNDITGEGARGDPRLTTEALRERGVDIHTLNLV</sequence>
<dbReference type="STRING" id="1149755.A0A2J6QSP0"/>
<dbReference type="InterPro" id="IPR010730">
    <property type="entry name" value="HET"/>
</dbReference>
<feature type="domain" description="Heterokaryon incompatibility" evidence="1">
    <location>
        <begin position="71"/>
        <end position="230"/>
    </location>
</feature>
<gene>
    <name evidence="2" type="ORF">L207DRAFT_642561</name>
</gene>
<accession>A0A2J6QSP0</accession>
<proteinExistence type="predicted"/>
<dbReference type="AlphaFoldDB" id="A0A2J6QSP0"/>
<dbReference type="Proteomes" id="UP000235786">
    <property type="component" value="Unassembled WGS sequence"/>
</dbReference>
<dbReference type="PANTHER" id="PTHR24148:SF73">
    <property type="entry name" value="HET DOMAIN PROTEIN (AFU_ORTHOLOGUE AFUA_8G01020)"/>
    <property type="match status" value="1"/>
</dbReference>
<dbReference type="OrthoDB" id="3553147at2759"/>